<comment type="subcellular location">
    <subcellularLocation>
        <location evidence="3">Cytoplasm</location>
    </subcellularLocation>
</comment>
<keyword evidence="1 3" id="KW-0996">Nickel insertion</keyword>
<keyword evidence="2 3" id="KW-0143">Chaperone</keyword>
<name>A0A951PA25_9CYAN</name>
<comment type="function">
    <text evidence="3">Required for maturation of urease via the functional incorporation of the urease nickel metallocenter.</text>
</comment>
<sequence length="222" mass="24512">MNSPQPLLSLLQLVSPALPVGAYSYSEGIETLVQSEQITNAAELEQWLIYELSYGAIRVEAAVMARVYGAALEADLQQISVWNQWLSALRETAELREQSWQMGWSLLRLLRELQPDSGLLQCDPCNFATAFAVAAAGWQIELSAATLGYLQSWAANLVNAGLRLIPLGQTQGQRILLNLQPQLEQTGAEVLQLTDAQLECCSWGASIASMQHETLYSRLFRS</sequence>
<evidence type="ECO:0000256" key="2">
    <source>
        <dbReference type="ARBA" id="ARBA00023186"/>
    </source>
</evidence>
<dbReference type="Pfam" id="PF01730">
    <property type="entry name" value="UreF"/>
    <property type="match status" value="1"/>
</dbReference>
<dbReference type="Gene3D" id="1.10.4190.10">
    <property type="entry name" value="Urease accessory protein UreF"/>
    <property type="match status" value="1"/>
</dbReference>
<evidence type="ECO:0000313" key="5">
    <source>
        <dbReference type="Proteomes" id="UP000707356"/>
    </source>
</evidence>
<comment type="subunit">
    <text evidence="3">UreD, UreF and UreG form a complex that acts as a GTP-hydrolysis-dependent molecular chaperone, activating the urease apoprotein by helping to assemble the nickel containing metallocenter of UreC. The UreE protein probably delivers the nickel.</text>
</comment>
<dbReference type="PIRSF" id="PIRSF009467">
    <property type="entry name" value="Ureas_acces_UreF"/>
    <property type="match status" value="1"/>
</dbReference>
<keyword evidence="3" id="KW-0963">Cytoplasm</keyword>
<dbReference type="InterPro" id="IPR038277">
    <property type="entry name" value="UreF_sf"/>
</dbReference>
<dbReference type="AlphaFoldDB" id="A0A951PA25"/>
<dbReference type="PANTHER" id="PTHR33620">
    <property type="entry name" value="UREASE ACCESSORY PROTEIN F"/>
    <property type="match status" value="1"/>
</dbReference>
<gene>
    <name evidence="3" type="primary">ureF</name>
    <name evidence="4" type="ORF">KME07_06825</name>
</gene>
<protein>
    <recommendedName>
        <fullName evidence="3">Urease accessory protein UreF</fullName>
    </recommendedName>
</protein>
<evidence type="ECO:0000256" key="3">
    <source>
        <dbReference type="HAMAP-Rule" id="MF_01385"/>
    </source>
</evidence>
<dbReference type="PANTHER" id="PTHR33620:SF1">
    <property type="entry name" value="UREASE ACCESSORY PROTEIN F"/>
    <property type="match status" value="1"/>
</dbReference>
<dbReference type="HAMAP" id="MF_01385">
    <property type="entry name" value="UreF"/>
    <property type="match status" value="1"/>
</dbReference>
<evidence type="ECO:0000313" key="4">
    <source>
        <dbReference type="EMBL" id="MBW4465140.1"/>
    </source>
</evidence>
<proteinExistence type="inferred from homology"/>
<organism evidence="4 5">
    <name type="scientific">Pegethrix bostrychoides GSE-TBD4-15B</name>
    <dbReference type="NCBI Taxonomy" id="2839662"/>
    <lineage>
        <taxon>Bacteria</taxon>
        <taxon>Bacillati</taxon>
        <taxon>Cyanobacteriota</taxon>
        <taxon>Cyanophyceae</taxon>
        <taxon>Oculatellales</taxon>
        <taxon>Oculatellaceae</taxon>
        <taxon>Pegethrix</taxon>
    </lineage>
</organism>
<reference evidence="4" key="1">
    <citation type="submission" date="2021-05" db="EMBL/GenBank/DDBJ databases">
        <authorList>
            <person name="Pietrasiak N."/>
            <person name="Ward R."/>
            <person name="Stajich J.E."/>
            <person name="Kurbessoian T."/>
        </authorList>
    </citation>
    <scope>NUCLEOTIDE SEQUENCE</scope>
    <source>
        <strain evidence="4">GSE-TBD4-15B</strain>
    </source>
</reference>
<dbReference type="Proteomes" id="UP000707356">
    <property type="component" value="Unassembled WGS sequence"/>
</dbReference>
<dbReference type="InterPro" id="IPR002639">
    <property type="entry name" value="UreF"/>
</dbReference>
<comment type="similarity">
    <text evidence="3">Belongs to the UreF family.</text>
</comment>
<reference evidence="4" key="2">
    <citation type="journal article" date="2022" name="Microbiol. Resour. Announc.">
        <title>Metagenome Sequencing to Explore Phylogenomics of Terrestrial Cyanobacteria.</title>
        <authorList>
            <person name="Ward R.D."/>
            <person name="Stajich J.E."/>
            <person name="Johansen J.R."/>
            <person name="Huntemann M."/>
            <person name="Clum A."/>
            <person name="Foster B."/>
            <person name="Foster B."/>
            <person name="Roux S."/>
            <person name="Palaniappan K."/>
            <person name="Varghese N."/>
            <person name="Mukherjee S."/>
            <person name="Reddy T.B.K."/>
            <person name="Daum C."/>
            <person name="Copeland A."/>
            <person name="Chen I.A."/>
            <person name="Ivanova N.N."/>
            <person name="Kyrpides N.C."/>
            <person name="Shapiro N."/>
            <person name="Eloe-Fadrosh E.A."/>
            <person name="Pietrasiak N."/>
        </authorList>
    </citation>
    <scope>NUCLEOTIDE SEQUENCE</scope>
    <source>
        <strain evidence="4">GSE-TBD4-15B</strain>
    </source>
</reference>
<dbReference type="GO" id="GO:0005737">
    <property type="term" value="C:cytoplasm"/>
    <property type="evidence" value="ECO:0007669"/>
    <property type="project" value="UniProtKB-SubCell"/>
</dbReference>
<comment type="caution">
    <text evidence="4">The sequence shown here is derived from an EMBL/GenBank/DDBJ whole genome shotgun (WGS) entry which is preliminary data.</text>
</comment>
<dbReference type="EMBL" id="JAHHHV010000032">
    <property type="protein sequence ID" value="MBW4465140.1"/>
    <property type="molecule type" value="Genomic_DNA"/>
</dbReference>
<evidence type="ECO:0000256" key="1">
    <source>
        <dbReference type="ARBA" id="ARBA00022988"/>
    </source>
</evidence>
<accession>A0A951PA25</accession>
<dbReference type="GO" id="GO:0016151">
    <property type="term" value="F:nickel cation binding"/>
    <property type="evidence" value="ECO:0007669"/>
    <property type="project" value="UniProtKB-UniRule"/>
</dbReference>